<dbReference type="AlphaFoldDB" id="A0A9K3M1H4"/>
<evidence type="ECO:0000313" key="1">
    <source>
        <dbReference type="EMBL" id="KAG7372167.1"/>
    </source>
</evidence>
<keyword evidence="2" id="KW-1185">Reference proteome</keyword>
<reference evidence="1" key="1">
    <citation type="journal article" date="2021" name="Sci. Rep.">
        <title>Diploid genomic architecture of Nitzschia inconspicua, an elite biomass production diatom.</title>
        <authorList>
            <person name="Oliver A."/>
            <person name="Podell S."/>
            <person name="Pinowska A."/>
            <person name="Traller J.C."/>
            <person name="Smith S.R."/>
            <person name="McClure R."/>
            <person name="Beliaev A."/>
            <person name="Bohutskyi P."/>
            <person name="Hill E.A."/>
            <person name="Rabines A."/>
            <person name="Zheng H."/>
            <person name="Allen L.Z."/>
            <person name="Kuo A."/>
            <person name="Grigoriev I.V."/>
            <person name="Allen A.E."/>
            <person name="Hazlebeck D."/>
            <person name="Allen E.E."/>
        </authorList>
    </citation>
    <scope>NUCLEOTIDE SEQUENCE</scope>
    <source>
        <strain evidence="1">Hildebrandi</strain>
    </source>
</reference>
<reference evidence="1" key="2">
    <citation type="submission" date="2021-04" db="EMBL/GenBank/DDBJ databases">
        <authorList>
            <person name="Podell S."/>
        </authorList>
    </citation>
    <scope>NUCLEOTIDE SEQUENCE</scope>
    <source>
        <strain evidence="1">Hildebrandi</strain>
    </source>
</reference>
<comment type="caution">
    <text evidence="1">The sequence shown here is derived from an EMBL/GenBank/DDBJ whole genome shotgun (WGS) entry which is preliminary data.</text>
</comment>
<dbReference type="EMBL" id="JAGRRH010000003">
    <property type="protein sequence ID" value="KAG7372167.1"/>
    <property type="molecule type" value="Genomic_DNA"/>
</dbReference>
<protein>
    <submittedName>
        <fullName evidence="1">Uncharacterized protein</fullName>
    </submittedName>
</protein>
<name>A0A9K3M1H4_9STRA</name>
<dbReference type="Proteomes" id="UP000693970">
    <property type="component" value="Unassembled WGS sequence"/>
</dbReference>
<proteinExistence type="predicted"/>
<gene>
    <name evidence="1" type="ORF">IV203_018310</name>
</gene>
<evidence type="ECO:0000313" key="2">
    <source>
        <dbReference type="Proteomes" id="UP000693970"/>
    </source>
</evidence>
<accession>A0A9K3M1H4</accession>
<organism evidence="1 2">
    <name type="scientific">Nitzschia inconspicua</name>
    <dbReference type="NCBI Taxonomy" id="303405"/>
    <lineage>
        <taxon>Eukaryota</taxon>
        <taxon>Sar</taxon>
        <taxon>Stramenopiles</taxon>
        <taxon>Ochrophyta</taxon>
        <taxon>Bacillariophyta</taxon>
        <taxon>Bacillariophyceae</taxon>
        <taxon>Bacillariophycidae</taxon>
        <taxon>Bacillariales</taxon>
        <taxon>Bacillariaceae</taxon>
        <taxon>Nitzschia</taxon>
    </lineage>
</organism>
<sequence length="122" mass="13993">MSRSWVGICMGKDQDFPYWSPIRPRDSLTGCEDNNIIMSAIKMINAWMLGSPSNFLAMSTSNTLQFRIGKKPVALCFATSRVPSTHLMTSPNLLDGYRYFITIMPEDLWDIMLSFFRHLFCP</sequence>